<sequence>MIEILITLARKSLFFMSPHKSPNIIKYCVITSTAAIVLIAISLIPVSRKATYWNRCLHRTVSWINNKEKDLKGWDKQSKESLAVAVCNGAVYEPAIKTK</sequence>
<dbReference type="AlphaFoldDB" id="A2BYE2"/>
<gene>
    <name evidence="2" type="ordered locus">P9515_15961</name>
</gene>
<proteinExistence type="predicted"/>
<protein>
    <submittedName>
        <fullName evidence="2">Uncharacterized protein</fullName>
    </submittedName>
</protein>
<dbReference type="Proteomes" id="UP000001589">
    <property type="component" value="Chromosome"/>
</dbReference>
<name>A2BYE2_PROM5</name>
<evidence type="ECO:0000313" key="3">
    <source>
        <dbReference type="Proteomes" id="UP000001589"/>
    </source>
</evidence>
<keyword evidence="1" id="KW-1133">Transmembrane helix</keyword>
<evidence type="ECO:0000313" key="2">
    <source>
        <dbReference type="EMBL" id="ABM72803.1"/>
    </source>
</evidence>
<reference evidence="2 3" key="1">
    <citation type="journal article" date="2007" name="PLoS Genet.">
        <title>Patterns and implications of gene gain and loss in the evolution of Prochlorococcus.</title>
        <authorList>
            <person name="Kettler G.C."/>
            <person name="Martiny A.C."/>
            <person name="Huang K."/>
            <person name="Zucker J."/>
            <person name="Coleman M.L."/>
            <person name="Rodrigue S."/>
            <person name="Chen F."/>
            <person name="Lapidus A."/>
            <person name="Ferriera S."/>
            <person name="Johnson J."/>
            <person name="Steglich C."/>
            <person name="Church G.M."/>
            <person name="Richardson P."/>
            <person name="Chisholm S.W."/>
        </authorList>
    </citation>
    <scope>NUCLEOTIDE SEQUENCE [LARGE SCALE GENOMIC DNA]</scope>
    <source>
        <strain evidence="2 3">MIT 9515</strain>
    </source>
</reference>
<feature type="transmembrane region" description="Helical" evidence="1">
    <location>
        <begin position="24"/>
        <end position="46"/>
    </location>
</feature>
<accession>A2BYE2</accession>
<organism evidence="2 3">
    <name type="scientific">Prochlorococcus marinus (strain MIT 9515)</name>
    <dbReference type="NCBI Taxonomy" id="167542"/>
    <lineage>
        <taxon>Bacteria</taxon>
        <taxon>Bacillati</taxon>
        <taxon>Cyanobacteriota</taxon>
        <taxon>Cyanophyceae</taxon>
        <taxon>Synechococcales</taxon>
        <taxon>Prochlorococcaceae</taxon>
        <taxon>Prochlorococcus</taxon>
    </lineage>
</organism>
<evidence type="ECO:0000256" key="1">
    <source>
        <dbReference type="SAM" id="Phobius"/>
    </source>
</evidence>
<keyword evidence="1" id="KW-0472">Membrane</keyword>
<dbReference type="HOGENOM" id="CLU_2524856_0_0_3"/>
<dbReference type="KEGG" id="pmc:P9515_15961"/>
<dbReference type="EMBL" id="CP000552">
    <property type="protein sequence ID" value="ABM72803.1"/>
    <property type="molecule type" value="Genomic_DNA"/>
</dbReference>
<keyword evidence="1" id="KW-0812">Transmembrane</keyword>
<dbReference type="STRING" id="167542.P9515_15961"/>